<evidence type="ECO:0008006" key="3">
    <source>
        <dbReference type="Google" id="ProtNLM"/>
    </source>
</evidence>
<accession>A0A3G3K1Y3</accession>
<dbReference type="EMBL" id="CP033433">
    <property type="protein sequence ID" value="AYQ74442.1"/>
    <property type="molecule type" value="Genomic_DNA"/>
</dbReference>
<dbReference type="SUPFAM" id="SSF81301">
    <property type="entry name" value="Nucleotidyltransferase"/>
    <property type="match status" value="1"/>
</dbReference>
<evidence type="ECO:0000313" key="2">
    <source>
        <dbReference type="Proteomes" id="UP000269097"/>
    </source>
</evidence>
<sequence>MASKEHLLGRLDEIGGSLERRGEALLLLGVGSVGVETGRIDEYSDLDFFVIVKPGFKQAYIERLDWLEEVSPLAYTFKNTVDGHKILFEDGIYGEFAVFEEEEMEHIAYSEGRIVWMDPDYAKPEIAKGGRKTETQRREGLDFPLNEALTNLYVGLCRYARGEKLSAARFVQSHAVDSVLSVLHLLEKEEAYFPDVFGEERRMEKRYPSFAERVGGMMQGYERTPESALNILRFLEEVYPVNARMGAEIRRLATSQRGGV</sequence>
<organism evidence="1 2">
    <name type="scientific">Cohnella candidum</name>
    <dbReference type="NCBI Taxonomy" id="2674991"/>
    <lineage>
        <taxon>Bacteria</taxon>
        <taxon>Bacillati</taxon>
        <taxon>Bacillota</taxon>
        <taxon>Bacilli</taxon>
        <taxon>Bacillales</taxon>
        <taxon>Paenibacillaceae</taxon>
        <taxon>Cohnella</taxon>
    </lineage>
</organism>
<gene>
    <name evidence="1" type="ORF">EAV92_18820</name>
</gene>
<dbReference type="RefSeq" id="WP_123042523.1">
    <property type="nucleotide sequence ID" value="NZ_CP033433.1"/>
</dbReference>
<reference evidence="1 2" key="1">
    <citation type="submission" date="2018-10" db="EMBL/GenBank/DDBJ databases">
        <title>Genome Sequence of Cohnella sp.</title>
        <authorList>
            <person name="Srinivasan S."/>
            <person name="Kim M.K."/>
        </authorList>
    </citation>
    <scope>NUCLEOTIDE SEQUENCE [LARGE SCALE GENOMIC DNA]</scope>
    <source>
        <strain evidence="1 2">18JY8-7</strain>
    </source>
</reference>
<evidence type="ECO:0000313" key="1">
    <source>
        <dbReference type="EMBL" id="AYQ74442.1"/>
    </source>
</evidence>
<name>A0A3G3K1Y3_9BACL</name>
<proteinExistence type="predicted"/>
<dbReference type="Gene3D" id="3.30.460.10">
    <property type="entry name" value="Beta Polymerase, domain 2"/>
    <property type="match status" value="1"/>
</dbReference>
<dbReference type="AlphaFoldDB" id="A0A3G3K1Y3"/>
<keyword evidence="2" id="KW-1185">Reference proteome</keyword>
<dbReference type="InterPro" id="IPR043519">
    <property type="entry name" value="NT_sf"/>
</dbReference>
<dbReference type="Proteomes" id="UP000269097">
    <property type="component" value="Chromosome"/>
</dbReference>
<protein>
    <recommendedName>
        <fullName evidence="3">Nucleotidyltransferase domain-containing protein</fullName>
    </recommendedName>
</protein>
<dbReference type="KEGG" id="coh:EAV92_18820"/>